<sequence>MRIPLDYYRIIGGHLQATAEQIEQAYQDRLRQTPRSEYSQETLAARKELLDLAYEVLSDPEQRSEYDANYLLRSYNVAEEETIMLPHIQSEEEGVAIAPQTPVLQVESPEQLLGALLILYELGEYEQVRDLVSWVLAHPERATFSRAHTLSSSMQADLVLTLVLSHWELGRELWRQEQYEAAGESVKNGYQILEDWNLFPQLREEMANELEKLSPYRIFELVSQRGENGENVTKALELLETMFEKRGGIDGEIPDNSGLDIDEFLHFVQQIREYLTVAEQEELFTKEAHRPSGVGLYLAACAATARGFAYLEPNYIFKAKRFFRKLERDHQYETSETDVYLEQSVCALLLGETETAISLIEKSKDQSSIARIKSYSSEAGDSPDLLLGLCRYAEEWLESVLFPKFLDLRDKSASLKDYFASNSVQEILESFQGPPASENENEPTESEVFSLPESSSPETEYQSSSASPKPSLRRRRKRRPHRRFSSPASRILVLVVVGGVGLSAIALVLLGIYQGATALWANFFNDRERFGLAIQVNDPPLPIPSLESNDSPVILDEATAEEIVRTWLNSKAQAFGPQYEKEAFEEILTDSLLSQWQARSETLENNNWHQYFSHNINIESIAFSPDNPNEGEVIANIREVSNFYRDGELSEEDSYDSTLRVRYDVVRDDETWLIDRIQVLD</sequence>
<dbReference type="SUPFAM" id="SSF46565">
    <property type="entry name" value="Chaperone J-domain"/>
    <property type="match status" value="1"/>
</dbReference>
<feature type="transmembrane region" description="Helical" evidence="2">
    <location>
        <begin position="491"/>
        <end position="513"/>
    </location>
</feature>
<protein>
    <submittedName>
        <fullName evidence="7">DUF4101 domain-containing protein</fullName>
    </submittedName>
</protein>
<feature type="domain" description="J" evidence="3">
    <location>
        <begin position="6"/>
        <end position="67"/>
    </location>
</feature>
<dbReference type="Pfam" id="PF25515">
    <property type="entry name" value="Arm_PDR"/>
    <property type="match status" value="1"/>
</dbReference>
<dbReference type="AlphaFoldDB" id="A0A5B8NLM3"/>
<dbReference type="InterPro" id="IPR057137">
    <property type="entry name" value="CDP1-like_a_solenoid_2"/>
</dbReference>
<dbReference type="InterPro" id="IPR001623">
    <property type="entry name" value="DnaJ_domain"/>
</dbReference>
<dbReference type="CDD" id="cd06257">
    <property type="entry name" value="DnaJ"/>
    <property type="match status" value="1"/>
</dbReference>
<dbReference type="OrthoDB" id="415891at2"/>
<dbReference type="Gene3D" id="1.10.287.110">
    <property type="entry name" value="DnaJ domain"/>
    <property type="match status" value="1"/>
</dbReference>
<dbReference type="PANTHER" id="PTHR33925:SF1">
    <property type="entry name" value="PROTEIN ACCUMULATION AND REPLICATION OF CHLOROPLASTS 6, CHLOROPLASTIC"/>
    <property type="match status" value="1"/>
</dbReference>
<feature type="region of interest" description="Disordered" evidence="1">
    <location>
        <begin position="432"/>
        <end position="483"/>
    </location>
</feature>
<dbReference type="PANTHER" id="PTHR33925">
    <property type="entry name" value="PLASTID DIVISION PROTEIN CDP1, CHLOROPLASTIC-RELATED"/>
    <property type="match status" value="1"/>
</dbReference>
<accession>A0A5B8NLM3</accession>
<keyword evidence="8" id="KW-1185">Reference proteome</keyword>
<gene>
    <name evidence="7" type="ORF">FRE64_04015</name>
</gene>
<feature type="compositionally biased region" description="Basic residues" evidence="1">
    <location>
        <begin position="471"/>
        <end position="483"/>
    </location>
</feature>
<evidence type="ECO:0000259" key="5">
    <source>
        <dbReference type="Pfam" id="PF23468"/>
    </source>
</evidence>
<dbReference type="EMBL" id="CP042326">
    <property type="protein sequence ID" value="QDZ39170.1"/>
    <property type="molecule type" value="Genomic_DNA"/>
</dbReference>
<dbReference type="InterPro" id="IPR058032">
    <property type="entry name" value="CDP1-like_a_solenoid_1"/>
</dbReference>
<dbReference type="RefSeq" id="WP_146294776.1">
    <property type="nucleotide sequence ID" value="NZ_CP042326.1"/>
</dbReference>
<feature type="domain" description="Plastid division protein CDP1-like 1st alpha solenoid" evidence="6">
    <location>
        <begin position="109"/>
        <end position="258"/>
    </location>
</feature>
<evidence type="ECO:0000313" key="7">
    <source>
        <dbReference type="EMBL" id="QDZ39170.1"/>
    </source>
</evidence>
<name>A0A5B8NLM3_9CHRO</name>
<feature type="domain" description="Plastid division protein CDP1-like 2nd alpha solenoid" evidence="5">
    <location>
        <begin position="274"/>
        <end position="434"/>
    </location>
</feature>
<evidence type="ECO:0000256" key="1">
    <source>
        <dbReference type="SAM" id="MobiDB-lite"/>
    </source>
</evidence>
<feature type="compositionally biased region" description="Low complexity" evidence="1">
    <location>
        <begin position="453"/>
        <end position="470"/>
    </location>
</feature>
<evidence type="ECO:0000259" key="4">
    <source>
        <dbReference type="Pfam" id="PF13355"/>
    </source>
</evidence>
<dbReference type="KEGG" id="enn:FRE64_04015"/>
<dbReference type="Pfam" id="PF13355">
    <property type="entry name" value="ARC6-like_IMS"/>
    <property type="match status" value="1"/>
</dbReference>
<keyword evidence="2" id="KW-1133">Transmembrane helix</keyword>
<evidence type="ECO:0000259" key="6">
    <source>
        <dbReference type="Pfam" id="PF25515"/>
    </source>
</evidence>
<dbReference type="InterPro" id="IPR036869">
    <property type="entry name" value="J_dom_sf"/>
</dbReference>
<evidence type="ECO:0000313" key="8">
    <source>
        <dbReference type="Proteomes" id="UP000318453"/>
    </source>
</evidence>
<dbReference type="Proteomes" id="UP000318453">
    <property type="component" value="Chromosome"/>
</dbReference>
<organism evidence="7 8">
    <name type="scientific">Euhalothece natronophila Z-M001</name>
    <dbReference type="NCBI Taxonomy" id="522448"/>
    <lineage>
        <taxon>Bacteria</taxon>
        <taxon>Bacillati</taxon>
        <taxon>Cyanobacteriota</taxon>
        <taxon>Cyanophyceae</taxon>
        <taxon>Oscillatoriophycideae</taxon>
        <taxon>Chroococcales</taxon>
        <taxon>Halothecacae</taxon>
        <taxon>Halothece cluster</taxon>
        <taxon>Euhalothece</taxon>
    </lineage>
</organism>
<dbReference type="Pfam" id="PF23468">
    <property type="entry name" value="ARC6"/>
    <property type="match status" value="1"/>
</dbReference>
<dbReference type="Pfam" id="PF00226">
    <property type="entry name" value="DnaJ"/>
    <property type="match status" value="1"/>
</dbReference>
<feature type="domain" description="Plastid division protein CDP1-like IMS" evidence="4">
    <location>
        <begin position="560"/>
        <end position="674"/>
    </location>
</feature>
<dbReference type="InterPro" id="IPR025344">
    <property type="entry name" value="CDP1-like_IMS"/>
</dbReference>
<dbReference type="InterPro" id="IPR044685">
    <property type="entry name" value="CPD1-like"/>
</dbReference>
<keyword evidence="2" id="KW-0812">Transmembrane</keyword>
<evidence type="ECO:0000259" key="3">
    <source>
        <dbReference type="Pfam" id="PF00226"/>
    </source>
</evidence>
<keyword evidence="2" id="KW-0472">Membrane</keyword>
<proteinExistence type="predicted"/>
<evidence type="ECO:0000256" key="2">
    <source>
        <dbReference type="SAM" id="Phobius"/>
    </source>
</evidence>
<reference evidence="7" key="1">
    <citation type="submission" date="2019-08" db="EMBL/GenBank/DDBJ databases">
        <title>Carotenoids and Carotenoid Binding Proteins in the Halophilic Cyanobacterium Euhalothece sp. ZM00.</title>
        <authorList>
            <person name="Cho S.M."/>
            <person name="Song J.Y."/>
            <person name="Park Y.-I."/>
        </authorList>
    </citation>
    <scope>NUCLEOTIDE SEQUENCE [LARGE SCALE GENOMIC DNA]</scope>
    <source>
        <strain evidence="7">Z-M001</strain>
    </source>
</reference>